<dbReference type="InterPro" id="IPR029063">
    <property type="entry name" value="SAM-dependent_MTases_sf"/>
</dbReference>
<organism evidence="2 3">
    <name type="scientific">Bacteroides stercoris</name>
    <dbReference type="NCBI Taxonomy" id="46506"/>
    <lineage>
        <taxon>Bacteria</taxon>
        <taxon>Pseudomonadati</taxon>
        <taxon>Bacteroidota</taxon>
        <taxon>Bacteroidia</taxon>
        <taxon>Bacteroidales</taxon>
        <taxon>Bacteroidaceae</taxon>
        <taxon>Bacteroides</taxon>
    </lineage>
</organism>
<dbReference type="GO" id="GO:0008757">
    <property type="term" value="F:S-adenosylmethionine-dependent methyltransferase activity"/>
    <property type="evidence" value="ECO:0007669"/>
    <property type="project" value="InterPro"/>
</dbReference>
<dbReference type="SUPFAM" id="SSF53335">
    <property type="entry name" value="S-adenosyl-L-methionine-dependent methyltransferases"/>
    <property type="match status" value="1"/>
</dbReference>
<keyword evidence="2" id="KW-0808">Transferase</keyword>
<gene>
    <name evidence="2" type="ORF">DXC34_07100</name>
</gene>
<evidence type="ECO:0000313" key="3">
    <source>
        <dbReference type="Proteomes" id="UP000261223"/>
    </source>
</evidence>
<reference evidence="2 3" key="1">
    <citation type="submission" date="2018-08" db="EMBL/GenBank/DDBJ databases">
        <title>A genome reference for cultivated species of the human gut microbiota.</title>
        <authorList>
            <person name="Zou Y."/>
            <person name="Xue W."/>
            <person name="Luo G."/>
        </authorList>
    </citation>
    <scope>NUCLEOTIDE SEQUENCE [LARGE SCALE GENOMIC DNA]</scope>
    <source>
        <strain evidence="2 3">TF03-6</strain>
    </source>
</reference>
<keyword evidence="2" id="KW-0489">Methyltransferase</keyword>
<sequence>MDDIQQQVNEEEIATFYNKVEEIWPSNEPWYKYTKAQIEKFVHKNAFKYHDYVLNAGSGGYDYNLNCKMHHVDIAAEKINQLPLYTVASLEKLPFATNTFDGILCVGSVINYCDAVAAIVEMARVLKHGGSLLLEYENSFAYEYRSKLCYKADAQIIKSVYQGKEQQQWIYSYKYINRILKECGLKIISTRKFHIFSALMLDFGKCENDAAWYAKFDVLGSYLPFINNHGSNIIVHCIKL</sequence>
<dbReference type="CDD" id="cd02440">
    <property type="entry name" value="AdoMet_MTases"/>
    <property type="match status" value="1"/>
</dbReference>
<feature type="domain" description="Methyltransferase type 11" evidence="1">
    <location>
        <begin position="71"/>
        <end position="133"/>
    </location>
</feature>
<dbReference type="RefSeq" id="WP_007851241.1">
    <property type="nucleotide sequence ID" value="NZ_QROW01000043.1"/>
</dbReference>
<dbReference type="Proteomes" id="UP000261223">
    <property type="component" value="Unassembled WGS sequence"/>
</dbReference>
<dbReference type="AlphaFoldDB" id="A0A3E4UQE8"/>
<evidence type="ECO:0000313" key="2">
    <source>
        <dbReference type="EMBL" id="RGM14033.1"/>
    </source>
</evidence>
<name>A0A3E4UQE8_BACSE</name>
<proteinExistence type="predicted"/>
<dbReference type="EMBL" id="QSSV01000007">
    <property type="protein sequence ID" value="RGM14033.1"/>
    <property type="molecule type" value="Genomic_DNA"/>
</dbReference>
<evidence type="ECO:0000259" key="1">
    <source>
        <dbReference type="Pfam" id="PF08241"/>
    </source>
</evidence>
<dbReference type="Gene3D" id="3.40.50.150">
    <property type="entry name" value="Vaccinia Virus protein VP39"/>
    <property type="match status" value="1"/>
</dbReference>
<dbReference type="Pfam" id="PF08241">
    <property type="entry name" value="Methyltransf_11"/>
    <property type="match status" value="1"/>
</dbReference>
<protein>
    <submittedName>
        <fullName evidence="2">Class I SAM-dependent methyltransferase</fullName>
    </submittedName>
</protein>
<accession>A0A3E4UQE8</accession>
<comment type="caution">
    <text evidence="2">The sequence shown here is derived from an EMBL/GenBank/DDBJ whole genome shotgun (WGS) entry which is preliminary data.</text>
</comment>
<dbReference type="InterPro" id="IPR013216">
    <property type="entry name" value="Methyltransf_11"/>
</dbReference>
<dbReference type="GO" id="GO:0032259">
    <property type="term" value="P:methylation"/>
    <property type="evidence" value="ECO:0007669"/>
    <property type="project" value="UniProtKB-KW"/>
</dbReference>